<protein>
    <submittedName>
        <fullName evidence="1">Uncharacterized protein</fullName>
    </submittedName>
</protein>
<dbReference type="AlphaFoldDB" id="S0F5Q0"/>
<dbReference type="Proteomes" id="UP000014073">
    <property type="component" value="Unassembled WGS sequence"/>
</dbReference>
<keyword evidence="2" id="KW-1185">Reference proteome</keyword>
<dbReference type="HOGENOM" id="CLU_2876315_0_0_10"/>
<name>S0F5Q0_9BACT</name>
<dbReference type="EMBL" id="ACBW01000026">
    <property type="protein sequence ID" value="EEF74892.1"/>
    <property type="molecule type" value="Genomic_DNA"/>
</dbReference>
<accession>S0F5Q0</accession>
<gene>
    <name evidence="1" type="ORF">BACCOPRO_00366</name>
</gene>
<sequence>MRLQRAVDSAASTARFSLNDRMMIRGGQRLLWFLKKARGLLKKCFGESVKRIRAFDVNAGTFF</sequence>
<proteinExistence type="predicted"/>
<evidence type="ECO:0000313" key="1">
    <source>
        <dbReference type="EMBL" id="EEF74892.1"/>
    </source>
</evidence>
<evidence type="ECO:0000313" key="2">
    <source>
        <dbReference type="Proteomes" id="UP000014073"/>
    </source>
</evidence>
<comment type="caution">
    <text evidence="1">The sequence shown here is derived from an EMBL/GenBank/DDBJ whole genome shotgun (WGS) entry which is preliminary data.</text>
</comment>
<organism evidence="1 2">
    <name type="scientific">Phocaeicola coprophilus DSM 18228 = JCM 13818</name>
    <dbReference type="NCBI Taxonomy" id="547042"/>
    <lineage>
        <taxon>Bacteria</taxon>
        <taxon>Pseudomonadati</taxon>
        <taxon>Bacteroidota</taxon>
        <taxon>Bacteroidia</taxon>
        <taxon>Bacteroidales</taxon>
        <taxon>Bacteroidaceae</taxon>
        <taxon>Phocaeicola</taxon>
    </lineage>
</organism>
<reference evidence="1 2" key="1">
    <citation type="submission" date="2008-12" db="EMBL/GenBank/DDBJ databases">
        <authorList>
            <person name="Fulton L."/>
            <person name="Clifton S."/>
            <person name="Fulton B."/>
            <person name="Xu J."/>
            <person name="Minx P."/>
            <person name="Pepin K.H."/>
            <person name="Johnson M."/>
            <person name="Bhonagiri V."/>
            <person name="Nash W.E."/>
            <person name="Mardis E.R."/>
            <person name="Wilson R.K."/>
        </authorList>
    </citation>
    <scope>NUCLEOTIDE SEQUENCE [LARGE SCALE GENOMIC DNA]</scope>
    <source>
        <strain evidence="1 2">DSM 18228</strain>
    </source>
</reference>